<evidence type="ECO:0000313" key="4">
    <source>
        <dbReference type="Proteomes" id="UP001231189"/>
    </source>
</evidence>
<evidence type="ECO:0000256" key="1">
    <source>
        <dbReference type="ARBA" id="ARBA00004906"/>
    </source>
</evidence>
<sequence length="79" mass="8646">MSREALEKSRHLNGDSFTIRCDIVVAQEDVTSPCLDLEVPPSEMKQNFLDLLHAGKGTDVVFEVGGEMFAAHRSVLAGE</sequence>
<keyword evidence="4" id="KW-1185">Reference proteome</keyword>
<evidence type="ECO:0000259" key="2">
    <source>
        <dbReference type="PROSITE" id="PS50097"/>
    </source>
</evidence>
<comment type="pathway">
    <text evidence="1">Protein modification; protein ubiquitination.</text>
</comment>
<protein>
    <recommendedName>
        <fullName evidence="2">BTB domain-containing protein</fullName>
    </recommendedName>
</protein>
<organism evidence="3 4">
    <name type="scientific">Lolium multiflorum</name>
    <name type="common">Italian ryegrass</name>
    <name type="synonym">Lolium perenne subsp. multiflorum</name>
    <dbReference type="NCBI Taxonomy" id="4521"/>
    <lineage>
        <taxon>Eukaryota</taxon>
        <taxon>Viridiplantae</taxon>
        <taxon>Streptophyta</taxon>
        <taxon>Embryophyta</taxon>
        <taxon>Tracheophyta</taxon>
        <taxon>Spermatophyta</taxon>
        <taxon>Magnoliopsida</taxon>
        <taxon>Liliopsida</taxon>
        <taxon>Poales</taxon>
        <taxon>Poaceae</taxon>
        <taxon>BOP clade</taxon>
        <taxon>Pooideae</taxon>
        <taxon>Poodae</taxon>
        <taxon>Poeae</taxon>
        <taxon>Poeae Chloroplast Group 2 (Poeae type)</taxon>
        <taxon>Loliodinae</taxon>
        <taxon>Loliinae</taxon>
        <taxon>Lolium</taxon>
    </lineage>
</organism>
<reference evidence="3" key="1">
    <citation type="submission" date="2023-07" db="EMBL/GenBank/DDBJ databases">
        <title>A chromosome-level genome assembly of Lolium multiflorum.</title>
        <authorList>
            <person name="Chen Y."/>
            <person name="Copetti D."/>
            <person name="Kolliker R."/>
            <person name="Studer B."/>
        </authorList>
    </citation>
    <scope>NUCLEOTIDE SEQUENCE</scope>
    <source>
        <strain evidence="3">02402/16</strain>
        <tissue evidence="3">Leaf</tissue>
    </source>
</reference>
<dbReference type="EMBL" id="JAUUTY010000007">
    <property type="protein sequence ID" value="KAK1613288.1"/>
    <property type="molecule type" value="Genomic_DNA"/>
</dbReference>
<dbReference type="PANTHER" id="PTHR26379:SF381">
    <property type="entry name" value="OS10G0429300 PROTEIN"/>
    <property type="match status" value="1"/>
</dbReference>
<dbReference type="Gene3D" id="3.30.710.10">
    <property type="entry name" value="Potassium Channel Kv1.1, Chain A"/>
    <property type="match status" value="1"/>
</dbReference>
<dbReference type="GO" id="GO:0016567">
    <property type="term" value="P:protein ubiquitination"/>
    <property type="evidence" value="ECO:0007669"/>
    <property type="project" value="InterPro"/>
</dbReference>
<dbReference type="SUPFAM" id="SSF54695">
    <property type="entry name" value="POZ domain"/>
    <property type="match status" value="1"/>
</dbReference>
<dbReference type="AlphaFoldDB" id="A0AAD8R5W6"/>
<dbReference type="SUPFAM" id="SSF49599">
    <property type="entry name" value="TRAF domain-like"/>
    <property type="match status" value="1"/>
</dbReference>
<evidence type="ECO:0000313" key="3">
    <source>
        <dbReference type="EMBL" id="KAK1613288.1"/>
    </source>
</evidence>
<proteinExistence type="predicted"/>
<dbReference type="InterPro" id="IPR000210">
    <property type="entry name" value="BTB/POZ_dom"/>
</dbReference>
<dbReference type="PANTHER" id="PTHR26379">
    <property type="entry name" value="BTB/POZ AND MATH DOMAIN-CONTAINING PROTEIN 1"/>
    <property type="match status" value="1"/>
</dbReference>
<gene>
    <name evidence="3" type="ORF">QYE76_036961</name>
</gene>
<comment type="caution">
    <text evidence="3">The sequence shown here is derived from an EMBL/GenBank/DDBJ whole genome shotgun (WGS) entry which is preliminary data.</text>
</comment>
<dbReference type="Proteomes" id="UP001231189">
    <property type="component" value="Unassembled WGS sequence"/>
</dbReference>
<feature type="domain" description="BTB" evidence="2">
    <location>
        <begin position="58"/>
        <end position="79"/>
    </location>
</feature>
<name>A0AAD8R5W6_LOLMU</name>
<dbReference type="InterPro" id="IPR045005">
    <property type="entry name" value="BPM1-6"/>
</dbReference>
<accession>A0AAD8R5W6</accession>
<dbReference type="InterPro" id="IPR011333">
    <property type="entry name" value="SKP1/BTB/POZ_sf"/>
</dbReference>
<dbReference type="PROSITE" id="PS50097">
    <property type="entry name" value="BTB"/>
    <property type="match status" value="1"/>
</dbReference>